<feature type="signal peptide" evidence="1">
    <location>
        <begin position="1"/>
        <end position="23"/>
    </location>
</feature>
<sequence length="95" mass="10496">MTKLQVAIICLLVVALVSFCAEAHFFGTFDNEFKDLDCSAVDVRSCGIRLTQRQARLCPKPPRFYKAVCNQTVIADKCCTGTGCSDCYLIDCCTQ</sequence>
<proteinExistence type="predicted"/>
<accession>A0A914Y6K5</accession>
<name>A0A914Y6K5_9BILA</name>
<dbReference type="AlphaFoldDB" id="A0A914Y6K5"/>
<keyword evidence="1" id="KW-0732">Signal</keyword>
<dbReference type="Proteomes" id="UP000887577">
    <property type="component" value="Unplaced"/>
</dbReference>
<protein>
    <submittedName>
        <fullName evidence="3">Uncharacterized protein</fullName>
    </submittedName>
</protein>
<evidence type="ECO:0000313" key="2">
    <source>
        <dbReference type="Proteomes" id="UP000887577"/>
    </source>
</evidence>
<feature type="chain" id="PRO_5037043802" evidence="1">
    <location>
        <begin position="24"/>
        <end position="95"/>
    </location>
</feature>
<reference evidence="3" key="1">
    <citation type="submission" date="2022-11" db="UniProtKB">
        <authorList>
            <consortium name="WormBaseParasite"/>
        </authorList>
    </citation>
    <scope>IDENTIFICATION</scope>
</reference>
<organism evidence="2 3">
    <name type="scientific">Panagrolaimus superbus</name>
    <dbReference type="NCBI Taxonomy" id="310955"/>
    <lineage>
        <taxon>Eukaryota</taxon>
        <taxon>Metazoa</taxon>
        <taxon>Ecdysozoa</taxon>
        <taxon>Nematoda</taxon>
        <taxon>Chromadorea</taxon>
        <taxon>Rhabditida</taxon>
        <taxon>Tylenchina</taxon>
        <taxon>Panagrolaimomorpha</taxon>
        <taxon>Panagrolaimoidea</taxon>
        <taxon>Panagrolaimidae</taxon>
        <taxon>Panagrolaimus</taxon>
    </lineage>
</organism>
<evidence type="ECO:0000313" key="3">
    <source>
        <dbReference type="WBParaSite" id="PSU_v2.g1328.t1"/>
    </source>
</evidence>
<evidence type="ECO:0000256" key="1">
    <source>
        <dbReference type="SAM" id="SignalP"/>
    </source>
</evidence>
<dbReference type="WBParaSite" id="PSU_v2.g1328.t1">
    <property type="protein sequence ID" value="PSU_v2.g1328.t1"/>
    <property type="gene ID" value="PSU_v2.g1328"/>
</dbReference>
<keyword evidence="2" id="KW-1185">Reference proteome</keyword>